<dbReference type="InterPro" id="IPR001761">
    <property type="entry name" value="Peripla_BP/Lac1_sug-bd_dom"/>
</dbReference>
<evidence type="ECO:0000259" key="5">
    <source>
        <dbReference type="PROSITE" id="PS50932"/>
    </source>
</evidence>
<dbReference type="SUPFAM" id="SSF47413">
    <property type="entry name" value="lambda repressor-like DNA-binding domains"/>
    <property type="match status" value="1"/>
</dbReference>
<dbReference type="InterPro" id="IPR010982">
    <property type="entry name" value="Lambda_DNA-bd_dom_sf"/>
</dbReference>
<dbReference type="PROSITE" id="PS00356">
    <property type="entry name" value="HTH_LACI_1"/>
    <property type="match status" value="1"/>
</dbReference>
<keyword evidence="4" id="KW-0804">Transcription</keyword>
<keyword evidence="3" id="KW-0238">DNA-binding</keyword>
<protein>
    <submittedName>
        <fullName evidence="6">Degradation activator</fullName>
    </submittedName>
</protein>
<dbReference type="GO" id="GO:0003700">
    <property type="term" value="F:DNA-binding transcription factor activity"/>
    <property type="evidence" value="ECO:0007669"/>
    <property type="project" value="TreeGrafter"/>
</dbReference>
<dbReference type="PANTHER" id="PTHR30146:SF95">
    <property type="entry name" value="RIBOSE OPERON REPRESSOR"/>
    <property type="match status" value="1"/>
</dbReference>
<keyword evidence="1" id="KW-0678">Repressor</keyword>
<dbReference type="Pfam" id="PF00144">
    <property type="entry name" value="Beta-lactamase"/>
    <property type="match status" value="1"/>
</dbReference>
<evidence type="ECO:0000313" key="7">
    <source>
        <dbReference type="Proteomes" id="UP000095544"/>
    </source>
</evidence>
<proteinExistence type="predicted"/>
<dbReference type="GO" id="GO:0000976">
    <property type="term" value="F:transcription cis-regulatory region binding"/>
    <property type="evidence" value="ECO:0007669"/>
    <property type="project" value="TreeGrafter"/>
</dbReference>
<accession>A0A174M816</accession>
<dbReference type="Gene3D" id="1.10.260.40">
    <property type="entry name" value="lambda repressor-like DNA-binding domains"/>
    <property type="match status" value="1"/>
</dbReference>
<dbReference type="Gene3D" id="3.40.710.10">
    <property type="entry name" value="DD-peptidase/beta-lactamase superfamily"/>
    <property type="match status" value="1"/>
</dbReference>
<evidence type="ECO:0000256" key="3">
    <source>
        <dbReference type="ARBA" id="ARBA00023125"/>
    </source>
</evidence>
<evidence type="ECO:0000256" key="4">
    <source>
        <dbReference type="ARBA" id="ARBA00023163"/>
    </source>
</evidence>
<dbReference type="Pfam" id="PF00356">
    <property type="entry name" value="LacI"/>
    <property type="match status" value="1"/>
</dbReference>
<dbReference type="OrthoDB" id="9796186at2"/>
<organism evidence="6 7">
    <name type="scientific">Faecalicatena contorta</name>
    <dbReference type="NCBI Taxonomy" id="39482"/>
    <lineage>
        <taxon>Bacteria</taxon>
        <taxon>Bacillati</taxon>
        <taxon>Bacillota</taxon>
        <taxon>Clostridia</taxon>
        <taxon>Lachnospirales</taxon>
        <taxon>Lachnospiraceae</taxon>
        <taxon>Faecalicatena</taxon>
    </lineage>
</organism>
<evidence type="ECO:0000256" key="1">
    <source>
        <dbReference type="ARBA" id="ARBA00022491"/>
    </source>
</evidence>
<dbReference type="SUPFAM" id="SSF53822">
    <property type="entry name" value="Periplasmic binding protein-like I"/>
    <property type="match status" value="1"/>
</dbReference>
<evidence type="ECO:0000256" key="2">
    <source>
        <dbReference type="ARBA" id="ARBA00023015"/>
    </source>
</evidence>
<keyword evidence="2" id="KW-0805">Transcription regulation</keyword>
<dbReference type="RefSeq" id="WP_055155210.1">
    <property type="nucleotide sequence ID" value="NZ_CYZU01000081.1"/>
</dbReference>
<dbReference type="PROSITE" id="PS50932">
    <property type="entry name" value="HTH_LACI_2"/>
    <property type="match status" value="1"/>
</dbReference>
<dbReference type="PRINTS" id="PR00036">
    <property type="entry name" value="HTHLACI"/>
</dbReference>
<dbReference type="EMBL" id="CYZU01000081">
    <property type="protein sequence ID" value="CUP31296.1"/>
    <property type="molecule type" value="Genomic_DNA"/>
</dbReference>
<gene>
    <name evidence="6" type="primary">degA_9</name>
    <name evidence="6" type="ORF">ERS852491_04832</name>
</gene>
<dbReference type="Gene3D" id="3.40.50.2300">
    <property type="match status" value="2"/>
</dbReference>
<dbReference type="InterPro" id="IPR012338">
    <property type="entry name" value="Beta-lactam/transpept-like"/>
</dbReference>
<dbReference type="Pfam" id="PF00532">
    <property type="entry name" value="Peripla_BP_1"/>
    <property type="match status" value="1"/>
</dbReference>
<dbReference type="CDD" id="cd06291">
    <property type="entry name" value="PBP1_Qymf-like"/>
    <property type="match status" value="1"/>
</dbReference>
<reference evidence="6 7" key="1">
    <citation type="submission" date="2015-09" db="EMBL/GenBank/DDBJ databases">
        <authorList>
            <consortium name="Pathogen Informatics"/>
        </authorList>
    </citation>
    <scope>NUCLEOTIDE SEQUENCE [LARGE SCALE GENOMIC DNA]</scope>
    <source>
        <strain evidence="6 7">2789STDY5834876</strain>
    </source>
</reference>
<dbReference type="CDD" id="cd01392">
    <property type="entry name" value="HTH_LacI"/>
    <property type="match status" value="1"/>
</dbReference>
<evidence type="ECO:0000313" key="6">
    <source>
        <dbReference type="EMBL" id="CUP31296.1"/>
    </source>
</evidence>
<name>A0A174M816_9FIRM</name>
<dbReference type="AlphaFoldDB" id="A0A174M816"/>
<sequence>MPTIKDVAKHADVSIATVSRIINNKGPISEKTRKKVYDSMKELNYLPNEMARALQKKKSNMIGLIVPSIQYEFFGRLAEAVEETCHAHGYKLMLCRSDENEDREIEMVSMLEGNKVDGIILCSRLGDTGIYAGKTTMPIVSIDREIEGFSTVMSDNYQGGTLAARALIESGCSHPVLFGDHIPKYMPMNDRNTGFFEECRRLGKEPGHILASEHRNDEGAAAAEFLRGFEKHRNMDGLFVTSDALASSIICSPEVQETGILDQMPVISYDGLEISRLLQISSVAQPIAEMGTAAAVQLMKEIEEQAGSRRFVFPVSLIERKSTIKYKRELKKMNFDKLTEYMDSLNKEYGIPAADCKITKGHEVIYRHMVGYADYEKNKPITEQTCFRFFSATKLITMTAVMQQIERGNLGLYDEVRKYLPEYGIMKVADEFQFEFPIRWPKSSDPCHYAHNPIRIIDLMTMTAGLSYDTESAEITAIREKSGNQASTREVIAEIAKMPLVYEPGARYSYGLGHDVLAAVVEVITGRRYSDYLKENIFEPLGIQDLYFHKSQDRGRADRVCALHMGVFGTDEIVPDNGSLSEGFQITANYESGGAGLAGTVDAYSIFIDALCNGGEGANGVRILSEESVKMFTVSYTTGQMSRDFAMCGKAGYEYGLGVRVLVDGKMSKSPVGEFGWDGAAGAYVLVDTVNKVSIFYSQHVVGYPKAYHDIHPKIRDLAYEGILGDKL</sequence>
<dbReference type="InterPro" id="IPR028082">
    <property type="entry name" value="Peripla_BP_I"/>
</dbReference>
<dbReference type="PANTHER" id="PTHR30146">
    <property type="entry name" value="LACI-RELATED TRANSCRIPTIONAL REPRESSOR"/>
    <property type="match status" value="1"/>
</dbReference>
<dbReference type="STRING" id="39482.ERS852491_04832"/>
<dbReference type="InterPro" id="IPR000843">
    <property type="entry name" value="HTH_LacI"/>
</dbReference>
<dbReference type="InterPro" id="IPR001466">
    <property type="entry name" value="Beta-lactam-related"/>
</dbReference>
<dbReference type="SUPFAM" id="SSF56601">
    <property type="entry name" value="beta-lactamase/transpeptidase-like"/>
    <property type="match status" value="1"/>
</dbReference>
<dbReference type="Proteomes" id="UP000095544">
    <property type="component" value="Unassembled WGS sequence"/>
</dbReference>
<dbReference type="SMART" id="SM00354">
    <property type="entry name" value="HTH_LACI"/>
    <property type="match status" value="1"/>
</dbReference>
<feature type="domain" description="HTH lacI-type" evidence="5">
    <location>
        <begin position="2"/>
        <end position="56"/>
    </location>
</feature>